<dbReference type="Proteomes" id="UP001165205">
    <property type="component" value="Unassembled WGS sequence"/>
</dbReference>
<evidence type="ECO:0000313" key="2">
    <source>
        <dbReference type="EMBL" id="GMG32988.1"/>
    </source>
</evidence>
<gene>
    <name evidence="2" type="ORF">Aory04_000859500</name>
</gene>
<sequence>MVQHLRLKHRRLPEYNGYVQPPISRQARGPMRSKIGPTTKSAVPAMAESKATFAFAATVPSTWPEPPIPVRALYICVKNPASASSNNSLTMSITTYAGTAKTDETN</sequence>
<feature type="region of interest" description="Disordered" evidence="1">
    <location>
        <begin position="16"/>
        <end position="42"/>
    </location>
</feature>
<organism evidence="2 3">
    <name type="scientific">Aspergillus oryzae</name>
    <name type="common">Yellow koji mold</name>
    <dbReference type="NCBI Taxonomy" id="5062"/>
    <lineage>
        <taxon>Eukaryota</taxon>
        <taxon>Fungi</taxon>
        <taxon>Dikarya</taxon>
        <taxon>Ascomycota</taxon>
        <taxon>Pezizomycotina</taxon>
        <taxon>Eurotiomycetes</taxon>
        <taxon>Eurotiomycetidae</taxon>
        <taxon>Eurotiales</taxon>
        <taxon>Aspergillaceae</taxon>
        <taxon>Aspergillus</taxon>
        <taxon>Aspergillus subgen. Circumdati</taxon>
    </lineage>
</organism>
<comment type="caution">
    <text evidence="2">The sequence shown here is derived from an EMBL/GenBank/DDBJ whole genome shotgun (WGS) entry which is preliminary data.</text>
</comment>
<dbReference type="EMBL" id="BSYA01000110">
    <property type="protein sequence ID" value="GMG32988.1"/>
    <property type="molecule type" value="Genomic_DNA"/>
</dbReference>
<evidence type="ECO:0000313" key="3">
    <source>
        <dbReference type="Proteomes" id="UP001165205"/>
    </source>
</evidence>
<dbReference type="AlphaFoldDB" id="A0AAN4YTT7"/>
<accession>A0AAN4YTT7</accession>
<proteinExistence type="predicted"/>
<reference evidence="2" key="1">
    <citation type="submission" date="2023-04" db="EMBL/GenBank/DDBJ databases">
        <title>Aspergillus oryzae NBRC 4228.</title>
        <authorList>
            <person name="Ichikawa N."/>
            <person name="Sato H."/>
            <person name="Tonouchi N."/>
        </authorList>
    </citation>
    <scope>NUCLEOTIDE SEQUENCE</scope>
    <source>
        <strain evidence="2">NBRC 4228</strain>
    </source>
</reference>
<evidence type="ECO:0000256" key="1">
    <source>
        <dbReference type="SAM" id="MobiDB-lite"/>
    </source>
</evidence>
<name>A0AAN4YTT7_ASPOZ</name>
<protein>
    <submittedName>
        <fullName evidence="2">Unnamed protein product</fullName>
    </submittedName>
</protein>